<gene>
    <name evidence="2" type="ORF">SPDO_29580</name>
</gene>
<evidence type="ECO:0000256" key="1">
    <source>
        <dbReference type="SAM" id="Phobius"/>
    </source>
</evidence>
<dbReference type="EMBL" id="NBBI01000007">
    <property type="protein sequence ID" value="OWK28125.1"/>
    <property type="molecule type" value="Genomic_DNA"/>
</dbReference>
<keyword evidence="1" id="KW-0812">Transmembrane</keyword>
<keyword evidence="3" id="KW-1185">Reference proteome</keyword>
<proteinExistence type="predicted"/>
<dbReference type="Proteomes" id="UP000197290">
    <property type="component" value="Unassembled WGS sequence"/>
</dbReference>
<comment type="caution">
    <text evidence="2">The sequence shown here is derived from an EMBL/GenBank/DDBJ whole genome shotgun (WGS) entry which is preliminary data.</text>
</comment>
<name>A0A245ZEF0_9SPHN</name>
<dbReference type="AlphaFoldDB" id="A0A245ZEF0"/>
<keyword evidence="1" id="KW-0472">Membrane</keyword>
<feature type="transmembrane region" description="Helical" evidence="1">
    <location>
        <begin position="15"/>
        <end position="34"/>
    </location>
</feature>
<accession>A0A245ZEF0</accession>
<reference evidence="2 3" key="1">
    <citation type="submission" date="2017-03" db="EMBL/GenBank/DDBJ databases">
        <title>Genome sequence of Sphingomonas dokdonensis DSM 21029.</title>
        <authorList>
            <person name="Poehlein A."/>
            <person name="Wuebbeler J.H."/>
            <person name="Steinbuechel A."/>
            <person name="Daniel R."/>
        </authorList>
    </citation>
    <scope>NUCLEOTIDE SEQUENCE [LARGE SCALE GENOMIC DNA]</scope>
    <source>
        <strain evidence="2 3">DSM 21029</strain>
    </source>
</reference>
<evidence type="ECO:0000313" key="3">
    <source>
        <dbReference type="Proteomes" id="UP000197290"/>
    </source>
</evidence>
<protein>
    <submittedName>
        <fullName evidence="2">Uncharacterized protein</fullName>
    </submittedName>
</protein>
<sequence length="192" mass="19549">MAEIPIEKKRSGIPAWLWLLLAVVVAGILLWLLLGREDNRLPETPVASAPYASAAGGVAGAGAGTGAGAETGAANGPITDLATLLTAPDEAVVGREVRLSNVPAGEVPADAGFWITGENGAREYVVLHEVRTPNTPIEGRVDVDQGDRVDIVGTVRPASAGAPEGAAIPGPTAPLPDGINHYIDATRVTKAS</sequence>
<organism evidence="2 3">
    <name type="scientific">Sphingomonas dokdonensis</name>
    <dbReference type="NCBI Taxonomy" id="344880"/>
    <lineage>
        <taxon>Bacteria</taxon>
        <taxon>Pseudomonadati</taxon>
        <taxon>Pseudomonadota</taxon>
        <taxon>Alphaproteobacteria</taxon>
        <taxon>Sphingomonadales</taxon>
        <taxon>Sphingomonadaceae</taxon>
        <taxon>Sphingomonas</taxon>
    </lineage>
</organism>
<evidence type="ECO:0000313" key="2">
    <source>
        <dbReference type="EMBL" id="OWK28125.1"/>
    </source>
</evidence>
<keyword evidence="1" id="KW-1133">Transmembrane helix</keyword>
<dbReference type="OrthoDB" id="7411232at2"/>
<dbReference type="RefSeq" id="WP_088368271.1">
    <property type="nucleotide sequence ID" value="NZ_NBBI01000007.1"/>
</dbReference>